<keyword evidence="2" id="KW-0812">Transmembrane</keyword>
<accession>A0A1H0RQ98</accession>
<keyword evidence="2" id="KW-0472">Membrane</keyword>
<proteinExistence type="predicted"/>
<reference evidence="3 4" key="1">
    <citation type="submission" date="2016-10" db="EMBL/GenBank/DDBJ databases">
        <authorList>
            <person name="de Groot N.N."/>
        </authorList>
    </citation>
    <scope>NUCLEOTIDE SEQUENCE [LARGE SCALE GENOMIC DNA]</scope>
    <source>
        <strain evidence="3 4">StLB037</strain>
    </source>
</reference>
<evidence type="ECO:0000313" key="4">
    <source>
        <dbReference type="Proteomes" id="UP000186456"/>
    </source>
</evidence>
<evidence type="ECO:0000256" key="2">
    <source>
        <dbReference type="SAM" id="Phobius"/>
    </source>
</evidence>
<feature type="transmembrane region" description="Helical" evidence="2">
    <location>
        <begin position="89"/>
        <end position="110"/>
    </location>
</feature>
<feature type="region of interest" description="Disordered" evidence="1">
    <location>
        <begin position="36"/>
        <end position="81"/>
    </location>
</feature>
<organism evidence="3 4">
    <name type="scientific">Microbacterium testaceum (strain StLB037)</name>
    <dbReference type="NCBI Taxonomy" id="979556"/>
    <lineage>
        <taxon>Bacteria</taxon>
        <taxon>Bacillati</taxon>
        <taxon>Actinomycetota</taxon>
        <taxon>Actinomycetes</taxon>
        <taxon>Micrococcales</taxon>
        <taxon>Microbacteriaceae</taxon>
        <taxon>Microbacterium</taxon>
    </lineage>
</organism>
<evidence type="ECO:0000256" key="1">
    <source>
        <dbReference type="SAM" id="MobiDB-lite"/>
    </source>
</evidence>
<sequence>MPRIDDDDELSALRRRAYAPGGDIADDPEALGRLIELESRDGSSSTSASGSAPPDVEGAPIEDSADEGPDPVPDPPRRRFRMPRLRRSTTILLTAAALVVVCAGTALVLVQRVQTDPLQVGATQVARLAPDPGFRPPSSFTRGVSSGVTSYAEFEGFRVAVYASFDAGEGGSKCMTVWQPALLQELGDGTSYDGQYLMPSCGAGLFPPTATMLLSDGTPELRNGDLPAGTALQFVYDAANDEVVVFEG</sequence>
<name>A0A1H0RQ98_MICTS</name>
<dbReference type="AlphaFoldDB" id="A0A1H0RQ98"/>
<gene>
    <name evidence="3" type="ORF">SAMN04487788_2986</name>
</gene>
<dbReference type="RefSeq" id="WP_074696682.1">
    <property type="nucleotide sequence ID" value="NZ_FNJN01000007.1"/>
</dbReference>
<feature type="compositionally biased region" description="Low complexity" evidence="1">
    <location>
        <begin position="42"/>
        <end position="55"/>
    </location>
</feature>
<keyword evidence="2" id="KW-1133">Transmembrane helix</keyword>
<dbReference type="Proteomes" id="UP000186456">
    <property type="component" value="Unassembled WGS sequence"/>
</dbReference>
<evidence type="ECO:0000313" key="3">
    <source>
        <dbReference type="EMBL" id="SDP31575.1"/>
    </source>
</evidence>
<protein>
    <submittedName>
        <fullName evidence="3">Uncharacterized protein</fullName>
    </submittedName>
</protein>
<dbReference type="EMBL" id="FNJN01000007">
    <property type="protein sequence ID" value="SDP31575.1"/>
    <property type="molecule type" value="Genomic_DNA"/>
</dbReference>